<dbReference type="OrthoDB" id="3232941at2759"/>
<name>A0A0D0D3M2_9AGAM</name>
<proteinExistence type="predicted"/>
<organism evidence="1 2">
    <name type="scientific">Paxillus rubicundulus Ve08.2h10</name>
    <dbReference type="NCBI Taxonomy" id="930991"/>
    <lineage>
        <taxon>Eukaryota</taxon>
        <taxon>Fungi</taxon>
        <taxon>Dikarya</taxon>
        <taxon>Basidiomycota</taxon>
        <taxon>Agaricomycotina</taxon>
        <taxon>Agaricomycetes</taxon>
        <taxon>Agaricomycetidae</taxon>
        <taxon>Boletales</taxon>
        <taxon>Paxilineae</taxon>
        <taxon>Paxillaceae</taxon>
        <taxon>Paxillus</taxon>
    </lineage>
</organism>
<dbReference type="AlphaFoldDB" id="A0A0D0D3M2"/>
<reference evidence="1 2" key="1">
    <citation type="submission" date="2014-04" db="EMBL/GenBank/DDBJ databases">
        <authorList>
            <consortium name="DOE Joint Genome Institute"/>
            <person name="Kuo A."/>
            <person name="Kohler A."/>
            <person name="Jargeat P."/>
            <person name="Nagy L.G."/>
            <person name="Floudas D."/>
            <person name="Copeland A."/>
            <person name="Barry K.W."/>
            <person name="Cichocki N."/>
            <person name="Veneault-Fourrey C."/>
            <person name="LaButti K."/>
            <person name="Lindquist E.A."/>
            <person name="Lipzen A."/>
            <person name="Lundell T."/>
            <person name="Morin E."/>
            <person name="Murat C."/>
            <person name="Sun H."/>
            <person name="Tunlid A."/>
            <person name="Henrissat B."/>
            <person name="Grigoriev I.V."/>
            <person name="Hibbett D.S."/>
            <person name="Martin F."/>
            <person name="Nordberg H.P."/>
            <person name="Cantor M.N."/>
            <person name="Hua S.X."/>
        </authorList>
    </citation>
    <scope>NUCLEOTIDE SEQUENCE [LARGE SCALE GENOMIC DNA]</scope>
    <source>
        <strain evidence="1 2">Ve08.2h10</strain>
    </source>
</reference>
<dbReference type="STRING" id="930991.A0A0D0D3M2"/>
<dbReference type="EMBL" id="KN826692">
    <property type="protein sequence ID" value="KIK78151.1"/>
    <property type="molecule type" value="Genomic_DNA"/>
</dbReference>
<protein>
    <submittedName>
        <fullName evidence="1">Uncharacterized protein</fullName>
    </submittedName>
</protein>
<reference evidence="2" key="2">
    <citation type="submission" date="2015-01" db="EMBL/GenBank/DDBJ databases">
        <title>Evolutionary Origins and Diversification of the Mycorrhizal Mutualists.</title>
        <authorList>
            <consortium name="DOE Joint Genome Institute"/>
            <consortium name="Mycorrhizal Genomics Consortium"/>
            <person name="Kohler A."/>
            <person name="Kuo A."/>
            <person name="Nagy L.G."/>
            <person name="Floudas D."/>
            <person name="Copeland A."/>
            <person name="Barry K.W."/>
            <person name="Cichocki N."/>
            <person name="Veneault-Fourrey C."/>
            <person name="LaButti K."/>
            <person name="Lindquist E.A."/>
            <person name="Lipzen A."/>
            <person name="Lundell T."/>
            <person name="Morin E."/>
            <person name="Murat C."/>
            <person name="Riley R."/>
            <person name="Ohm R."/>
            <person name="Sun H."/>
            <person name="Tunlid A."/>
            <person name="Henrissat B."/>
            <person name="Grigoriev I.V."/>
            <person name="Hibbett D.S."/>
            <person name="Martin F."/>
        </authorList>
    </citation>
    <scope>NUCLEOTIDE SEQUENCE [LARGE SCALE GENOMIC DNA]</scope>
    <source>
        <strain evidence="2">Ve08.2h10</strain>
    </source>
</reference>
<evidence type="ECO:0000313" key="1">
    <source>
        <dbReference type="EMBL" id="KIK78151.1"/>
    </source>
</evidence>
<dbReference type="HOGENOM" id="CLU_006344_0_1_1"/>
<dbReference type="InParanoid" id="A0A0D0D3M2"/>
<accession>A0A0D0D3M2</accession>
<sequence length="332" mass="38109">MVSWCSNLLHPSELDEQLHCLPPAFGVCHFKNGISAMSQISGKEQKYMARVLLAYLVGKVQKSVVLAYRTLLDFIYIAQYPPHDDVTLGYLQDSLDLYQKHKNVLFHLRIQDHLDIPKFHSMVHYIDAIKQFGTTDNYNSEAFERLHIDLAKEGWRGSNKRYARPQMVAWLERVEKIGDFASYLEMRRDEEDLEMEVEQRGGQNLLPKIRLAKRVHHQGQTLTDIVDKHACPGFINHMKTYLNLKLTQSWTRGELQGIEIPFQTLDIYHSFKFALEELGVDSEEDQSKAGQDSVKARPSVGKQPACFDTVIVMNTSECESTGVKGDLFSLLF</sequence>
<evidence type="ECO:0000313" key="2">
    <source>
        <dbReference type="Proteomes" id="UP000054538"/>
    </source>
</evidence>
<gene>
    <name evidence="1" type="ORF">PAXRUDRAFT_164755</name>
</gene>
<dbReference type="Proteomes" id="UP000054538">
    <property type="component" value="Unassembled WGS sequence"/>
</dbReference>
<keyword evidence="2" id="KW-1185">Reference proteome</keyword>